<dbReference type="InterPro" id="IPR014942">
    <property type="entry name" value="AbiEii"/>
</dbReference>
<dbReference type="KEGG" id="mpau:ZMTM_04090"/>
<sequence length="239" mass="27778">MALCYDSSRYTKDIDFSQTVKYEAGDEGKLLAELESAIQDTVQDMDYGLDCRIQSSELKPRNLLNPTFPVLNLKIGYAYNHDTRQHRRLLEGQVPTVVEIDFSFNETTKSVEEFQIAEGKTLLRYSLIDLVAEKFRALLQQEVRNRYRRQDLYDLHLLINQIPEQLNPLRSEILSALQESCKSKELEISQNSMNGEVIRTRTHEAYELLAAEVEEGTLVEFDLAYEKVMSFYKSLPWYS</sequence>
<evidence type="ECO:0000313" key="2">
    <source>
        <dbReference type="Proteomes" id="UP000826722"/>
    </source>
</evidence>
<gene>
    <name evidence="1" type="ORF">ZMTM_04090</name>
</gene>
<dbReference type="Pfam" id="PF08843">
    <property type="entry name" value="AbiEii"/>
    <property type="match status" value="1"/>
</dbReference>
<name>A0A8D5G1V6_9PROT</name>
<protein>
    <recommendedName>
        <fullName evidence="3">Nucleotidyl transferase AbiEii/AbiGii toxin family protein</fullName>
    </recommendedName>
</protein>
<evidence type="ECO:0000313" key="1">
    <source>
        <dbReference type="EMBL" id="BCM24150.1"/>
    </source>
</evidence>
<organism evidence="1 2">
    <name type="scientific">Methyloradius palustris</name>
    <dbReference type="NCBI Taxonomy" id="2778876"/>
    <lineage>
        <taxon>Bacteria</taxon>
        <taxon>Pseudomonadati</taxon>
        <taxon>Pseudomonadota</taxon>
        <taxon>Betaproteobacteria</taxon>
        <taxon>Nitrosomonadales</taxon>
        <taxon>Methylophilaceae</taxon>
        <taxon>Methyloradius</taxon>
    </lineage>
</organism>
<keyword evidence="2" id="KW-1185">Reference proteome</keyword>
<dbReference type="Proteomes" id="UP000826722">
    <property type="component" value="Chromosome"/>
</dbReference>
<evidence type="ECO:0008006" key="3">
    <source>
        <dbReference type="Google" id="ProtNLM"/>
    </source>
</evidence>
<dbReference type="AlphaFoldDB" id="A0A8D5G1V6"/>
<proteinExistence type="predicted"/>
<reference evidence="1" key="1">
    <citation type="journal article" date="2021" name="Arch. Microbiol.">
        <title>Methyloradius palustris gen. nov., sp. nov., a methanol-oxidizing bacterium isolated from snow.</title>
        <authorList>
            <person name="Miyadera T."/>
            <person name="Kojima H."/>
            <person name="Fukui M."/>
        </authorList>
    </citation>
    <scope>NUCLEOTIDE SEQUENCE</scope>
    <source>
        <strain evidence="1">Zm11</strain>
    </source>
</reference>
<dbReference type="EMBL" id="AP024110">
    <property type="protein sequence ID" value="BCM24150.1"/>
    <property type="molecule type" value="Genomic_DNA"/>
</dbReference>
<accession>A0A8D5G1V6</accession>